<dbReference type="AlphaFoldDB" id="A0A8S1NZQ7"/>
<dbReference type="PANTHER" id="PTHR12931">
    <property type="entry name" value="UBIQUITIN THIOLESTERASE PROTEIN OTUB"/>
    <property type="match status" value="1"/>
</dbReference>
<dbReference type="PROSITE" id="PS50802">
    <property type="entry name" value="OTU"/>
    <property type="match status" value="1"/>
</dbReference>
<gene>
    <name evidence="2" type="ORF">PPRIM_AZ9-3.1.T0990116</name>
</gene>
<evidence type="ECO:0000313" key="2">
    <source>
        <dbReference type="EMBL" id="CAD8095716.1"/>
    </source>
</evidence>
<dbReference type="GO" id="GO:0005634">
    <property type="term" value="C:nucleus"/>
    <property type="evidence" value="ECO:0007669"/>
    <property type="project" value="TreeGrafter"/>
</dbReference>
<protein>
    <recommendedName>
        <fullName evidence="1">OTU domain-containing protein</fullName>
    </recommendedName>
</protein>
<organism evidence="2 3">
    <name type="scientific">Paramecium primaurelia</name>
    <dbReference type="NCBI Taxonomy" id="5886"/>
    <lineage>
        <taxon>Eukaryota</taxon>
        <taxon>Sar</taxon>
        <taxon>Alveolata</taxon>
        <taxon>Ciliophora</taxon>
        <taxon>Intramacronucleata</taxon>
        <taxon>Oligohymenophorea</taxon>
        <taxon>Peniculida</taxon>
        <taxon>Parameciidae</taxon>
        <taxon>Paramecium</taxon>
    </lineage>
</organism>
<feature type="domain" description="OTU" evidence="1">
    <location>
        <begin position="67"/>
        <end position="256"/>
    </location>
</feature>
<dbReference type="Proteomes" id="UP000688137">
    <property type="component" value="Unassembled WGS sequence"/>
</dbReference>
<evidence type="ECO:0000259" key="1">
    <source>
        <dbReference type="PROSITE" id="PS50802"/>
    </source>
</evidence>
<dbReference type="InterPro" id="IPR003323">
    <property type="entry name" value="OTU_dom"/>
</dbReference>
<dbReference type="GO" id="GO:0043130">
    <property type="term" value="F:ubiquitin binding"/>
    <property type="evidence" value="ECO:0007669"/>
    <property type="project" value="TreeGrafter"/>
</dbReference>
<dbReference type="PANTHER" id="PTHR12931:SF15">
    <property type="entry name" value="UBIQUITIN THIOESTERASE OTUBAIN-LIKE"/>
    <property type="match status" value="1"/>
</dbReference>
<dbReference type="GO" id="GO:0071108">
    <property type="term" value="P:protein K48-linked deubiquitination"/>
    <property type="evidence" value="ECO:0007669"/>
    <property type="project" value="TreeGrafter"/>
</dbReference>
<dbReference type="InterPro" id="IPR019400">
    <property type="entry name" value="Peptidase_C65_otubain"/>
</dbReference>
<dbReference type="GO" id="GO:0004843">
    <property type="term" value="F:cysteine-type deubiquitinase activity"/>
    <property type="evidence" value="ECO:0007669"/>
    <property type="project" value="TreeGrafter"/>
</dbReference>
<reference evidence="2" key="1">
    <citation type="submission" date="2021-01" db="EMBL/GenBank/DDBJ databases">
        <authorList>
            <consortium name="Genoscope - CEA"/>
            <person name="William W."/>
        </authorList>
    </citation>
    <scope>NUCLEOTIDE SEQUENCE</scope>
</reference>
<dbReference type="CDD" id="cd22749">
    <property type="entry name" value="Otubain_C65"/>
    <property type="match status" value="1"/>
</dbReference>
<dbReference type="EMBL" id="CAJJDM010000102">
    <property type="protein sequence ID" value="CAD8095716.1"/>
    <property type="molecule type" value="Genomic_DNA"/>
</dbReference>
<accession>A0A8S1NZQ7</accession>
<name>A0A8S1NZQ7_PARPR</name>
<evidence type="ECO:0000313" key="3">
    <source>
        <dbReference type="Proteomes" id="UP000688137"/>
    </source>
</evidence>
<sequence length="256" mass="30251">MSQQCSNKYAYNQELYEQQLDKIKNEIEAQDQFIITQPIELQILESEYLENQGFLKKINVQNPSIISIFRIMRREGSCFYRAVLFRICSIKRLANIKQISIIISNSEADLSAVGYELIVIDDFYDDIMKYIKLCPNKITIQGIVDAFCNKAPSDYHIMYMRMMTFGYIKANLFLFEGYLETGTVEADQDIKIIQKGFISQHCRTTYKFQLGYSIWMGILPPSMPQFFKFQKICIFWNSIFINLFYRRGHYDILYPK</sequence>
<comment type="caution">
    <text evidence="2">The sequence shown here is derived from an EMBL/GenBank/DDBJ whole genome shotgun (WGS) entry which is preliminary data.</text>
</comment>
<dbReference type="Pfam" id="PF10275">
    <property type="entry name" value="Peptidase_C65"/>
    <property type="match status" value="1"/>
</dbReference>
<keyword evidence="3" id="KW-1185">Reference proteome</keyword>
<proteinExistence type="predicted"/>